<feature type="region of interest" description="Disordered" evidence="2">
    <location>
        <begin position="299"/>
        <end position="346"/>
    </location>
</feature>
<dbReference type="Gene3D" id="1.20.58.80">
    <property type="entry name" value="Phosphotransferase system, lactose/cellobiose-type IIA subunit"/>
    <property type="match status" value="1"/>
</dbReference>
<dbReference type="PROSITE" id="PS50235">
    <property type="entry name" value="USP_3"/>
    <property type="match status" value="1"/>
</dbReference>
<reference evidence="5" key="1">
    <citation type="submission" date="2020-01" db="EMBL/GenBank/DDBJ databases">
        <title>Identification and distribution of gene clusters putatively required for synthesis of sphingolipid metabolism inhibitors in phylogenetically diverse species of the filamentous fungus Fusarium.</title>
        <authorList>
            <person name="Kim H.-S."/>
            <person name="Busman M."/>
            <person name="Brown D.W."/>
            <person name="Divon H."/>
            <person name="Uhlig S."/>
            <person name="Proctor R.H."/>
        </authorList>
    </citation>
    <scope>NUCLEOTIDE SEQUENCE</scope>
    <source>
        <strain evidence="5">NRRL 53441</strain>
    </source>
</reference>
<name>A0A8H4KM96_9HYPO</name>
<comment type="similarity">
    <text evidence="1">Belongs to the peptidase C19 family.</text>
</comment>
<dbReference type="EMBL" id="JAADJG010000194">
    <property type="protein sequence ID" value="KAF4452224.1"/>
    <property type="molecule type" value="Genomic_DNA"/>
</dbReference>
<evidence type="ECO:0008006" key="7">
    <source>
        <dbReference type="Google" id="ProtNLM"/>
    </source>
</evidence>
<keyword evidence="6" id="KW-1185">Reference proteome</keyword>
<dbReference type="InterPro" id="IPR036873">
    <property type="entry name" value="Rhodanese-like_dom_sf"/>
</dbReference>
<dbReference type="PANTHER" id="PTHR21646">
    <property type="entry name" value="UBIQUITIN CARBOXYL-TERMINAL HYDROLASE"/>
    <property type="match status" value="1"/>
</dbReference>
<evidence type="ECO:0000313" key="5">
    <source>
        <dbReference type="EMBL" id="KAF4452224.1"/>
    </source>
</evidence>
<dbReference type="PROSITE" id="PS50206">
    <property type="entry name" value="RHODANESE_3"/>
    <property type="match status" value="1"/>
</dbReference>
<gene>
    <name evidence="5" type="ORF">F53441_4884</name>
</gene>
<feature type="compositionally biased region" description="Low complexity" evidence="2">
    <location>
        <begin position="315"/>
        <end position="330"/>
    </location>
</feature>
<comment type="caution">
    <text evidence="5">The sequence shown here is derived from an EMBL/GenBank/DDBJ whole genome shotgun (WGS) entry which is preliminary data.</text>
</comment>
<dbReference type="SUPFAM" id="SSF52821">
    <property type="entry name" value="Rhodanese/Cell cycle control phosphatase"/>
    <property type="match status" value="1"/>
</dbReference>
<accession>A0A8H4KM96</accession>
<evidence type="ECO:0000256" key="2">
    <source>
        <dbReference type="SAM" id="MobiDB-lite"/>
    </source>
</evidence>
<dbReference type="GO" id="GO:0016579">
    <property type="term" value="P:protein deubiquitination"/>
    <property type="evidence" value="ECO:0007669"/>
    <property type="project" value="InterPro"/>
</dbReference>
<dbReference type="SUPFAM" id="SSF54001">
    <property type="entry name" value="Cysteine proteinases"/>
    <property type="match status" value="1"/>
</dbReference>
<feature type="compositionally biased region" description="Polar residues" evidence="2">
    <location>
        <begin position="162"/>
        <end position="176"/>
    </location>
</feature>
<dbReference type="SMART" id="SM00450">
    <property type="entry name" value="RHOD"/>
    <property type="match status" value="1"/>
</dbReference>
<dbReference type="InterPro" id="IPR001763">
    <property type="entry name" value="Rhodanese-like_dom"/>
</dbReference>
<dbReference type="Pfam" id="PF00581">
    <property type="entry name" value="Rhodanese"/>
    <property type="match status" value="1"/>
</dbReference>
<dbReference type="InterPro" id="IPR050185">
    <property type="entry name" value="Ub_carboxyl-term_hydrolase"/>
</dbReference>
<sequence>MASLGHSRASSVATVGSHPLGSPGAFSHGSMPGGNRGGDSPSKASLPHLDDVIAPPQNLDPNMSARKLLEAAETSLRQAEMAREFRRPAVALNEYIRASIIAVQIITNHPDYYDLKASHRDFGRAHSSLLNKISQQDPIYAKIKDDIIADNKRSGVKPLRTAQPNSSQGGSRSQTPLKPAVDRPTSPSKHRLEGPGPNGSPARSKPAIQPKPQSLHGNAIKPGASKGAGAPIHGAQDLAARFANLRGPQPSPGQDPRIKTHQITLPKPMGPREMPPPRPPKVGIDTSVPTLPKMPDAIYSPARGSISGEVTRPPSNTTRSAYARTASTVSIPGTPTGSSQSQSEYFVPTQSYSKNSIPPVPPSNLTGSIKIPDGDAISPEELYQAMKAKGSILIIDTRMRDDFNEGHIMSSSTICIEPSILLRDNLSADDISESLILSPNQEQSLFEERNTYDLVVFYDQDSQDIPQHPRNSDDLVIVSLHRALVHFNYLKDLKNTPKILKGGLDAWIDLMGPASLGSTTSQTNRAVHLDRNRSRLSAIERRRSKYIAKPLKPDEVRVWQETLKNDDDIQTASSPNFTRTTEDFLRRFPPVSLEQESMTSSEEKPRNRPVYGLSHKVDLYTDLPSPPTRPAPALPRRSYSGLTEGRDENELYGNNNAAVPARPSRAPTAKAMEYQSTGDSTRFYTGLNNPNNWCYANSTLQSLLASPEFGRELANSEWADKYKAPRKEDEKIDQPQLMIRIISNLFHWMNSGKFQVMKAQTLMDYSRHVCAQSRSIEQFGGSLQQDAQEFMSFVLTHLHDETNIRRDRKGTAAQPDTTRQTLVKAAIQYWQNHLEYNRSIIDRYWRGLELSTVECFECHNRTYQFNPLDLVTVTVGIGRGMTLEQVLDQYTSGQKIDDFACDHCRHPTRAQQTLSFARFPSLLCIVFRRFHYQQATSDLRKSTAPITWDFNDTDFTRYFLPPGARESSSGFDPMDPTFTGPFRYEAYAVIVHTGSRVDNGHYLAYVRDSASHDPYAWFCCNDSRVTKVRIGSGDRDDVQEEVFKSGRDRVPYLVFFRRKGMR</sequence>
<dbReference type="InterPro" id="IPR001394">
    <property type="entry name" value="Peptidase_C19_UCH"/>
</dbReference>
<dbReference type="Gene3D" id="3.90.70.10">
    <property type="entry name" value="Cysteine proteinases"/>
    <property type="match status" value="1"/>
</dbReference>
<feature type="compositionally biased region" description="Pro residues" evidence="2">
    <location>
        <begin position="624"/>
        <end position="633"/>
    </location>
</feature>
<feature type="region of interest" description="Disordered" evidence="2">
    <location>
        <begin position="152"/>
        <end position="231"/>
    </location>
</feature>
<evidence type="ECO:0000259" key="3">
    <source>
        <dbReference type="PROSITE" id="PS50206"/>
    </source>
</evidence>
<dbReference type="OrthoDB" id="292964at2759"/>
<feature type="compositionally biased region" description="Polar residues" evidence="2">
    <location>
        <begin position="331"/>
        <end position="346"/>
    </location>
</feature>
<evidence type="ECO:0000256" key="1">
    <source>
        <dbReference type="ARBA" id="ARBA00009085"/>
    </source>
</evidence>
<proteinExistence type="inferred from homology"/>
<dbReference type="Pfam" id="PF00443">
    <property type="entry name" value="UCH"/>
    <property type="match status" value="1"/>
</dbReference>
<evidence type="ECO:0000259" key="4">
    <source>
        <dbReference type="PROSITE" id="PS50235"/>
    </source>
</evidence>
<protein>
    <recommendedName>
        <fullName evidence="7">USP domain-containing protein</fullName>
    </recommendedName>
</protein>
<feature type="compositionally biased region" description="Polar residues" evidence="2">
    <location>
        <begin position="570"/>
        <end position="579"/>
    </location>
</feature>
<feature type="domain" description="Rhodanese" evidence="3">
    <location>
        <begin position="388"/>
        <end position="516"/>
    </location>
</feature>
<organism evidence="5 6">
    <name type="scientific">Fusarium austroafricanum</name>
    <dbReference type="NCBI Taxonomy" id="2364996"/>
    <lineage>
        <taxon>Eukaryota</taxon>
        <taxon>Fungi</taxon>
        <taxon>Dikarya</taxon>
        <taxon>Ascomycota</taxon>
        <taxon>Pezizomycotina</taxon>
        <taxon>Sordariomycetes</taxon>
        <taxon>Hypocreomycetidae</taxon>
        <taxon>Hypocreales</taxon>
        <taxon>Nectriaceae</taxon>
        <taxon>Fusarium</taxon>
        <taxon>Fusarium concolor species complex</taxon>
    </lineage>
</organism>
<dbReference type="GO" id="GO:0004843">
    <property type="term" value="F:cysteine-type deubiquitinase activity"/>
    <property type="evidence" value="ECO:0007669"/>
    <property type="project" value="InterPro"/>
</dbReference>
<feature type="region of interest" description="Disordered" evidence="2">
    <location>
        <begin position="569"/>
        <end position="668"/>
    </location>
</feature>
<dbReference type="AlphaFoldDB" id="A0A8H4KM96"/>
<evidence type="ECO:0000313" key="6">
    <source>
        <dbReference type="Proteomes" id="UP000605986"/>
    </source>
</evidence>
<feature type="region of interest" description="Disordered" evidence="2">
    <location>
        <begin position="1"/>
        <end position="61"/>
    </location>
</feature>
<dbReference type="Gene3D" id="3.40.250.10">
    <property type="entry name" value="Rhodanese-like domain"/>
    <property type="match status" value="1"/>
</dbReference>
<dbReference type="InterPro" id="IPR028889">
    <property type="entry name" value="USP"/>
</dbReference>
<feature type="domain" description="USP" evidence="4">
    <location>
        <begin position="685"/>
        <end position="1059"/>
    </location>
</feature>
<dbReference type="InterPro" id="IPR038765">
    <property type="entry name" value="Papain-like_cys_pep_sf"/>
</dbReference>
<dbReference type="CDD" id="cd02674">
    <property type="entry name" value="Peptidase_C19R"/>
    <property type="match status" value="1"/>
</dbReference>
<dbReference type="Proteomes" id="UP000605986">
    <property type="component" value="Unassembled WGS sequence"/>
</dbReference>